<dbReference type="AlphaFoldDB" id="E3LBA9"/>
<dbReference type="Pfam" id="PF10294">
    <property type="entry name" value="Methyltransf_16"/>
    <property type="match status" value="2"/>
</dbReference>
<dbReference type="Gene3D" id="3.40.50.150">
    <property type="entry name" value="Vaccinia Virus protein VP39"/>
    <property type="match status" value="1"/>
</dbReference>
<reference evidence="2" key="2">
    <citation type="journal article" date="2011" name="Proc. Natl. Acad. Sci. U.S.A.">
        <title>Obligate biotrophy features unraveled by the genomic analysis of rust fungi.</title>
        <authorList>
            <person name="Duplessis S."/>
            <person name="Cuomo C.A."/>
            <person name="Lin Y.-C."/>
            <person name="Aerts A."/>
            <person name="Tisserant E."/>
            <person name="Veneault-Fourrey C."/>
            <person name="Joly D.L."/>
            <person name="Hacquard S."/>
            <person name="Amselem J."/>
            <person name="Cantarel B.L."/>
            <person name="Chiu R."/>
            <person name="Coutinho P.M."/>
            <person name="Feau N."/>
            <person name="Field M."/>
            <person name="Frey P."/>
            <person name="Gelhaye E."/>
            <person name="Goldberg J."/>
            <person name="Grabherr M.G."/>
            <person name="Kodira C.D."/>
            <person name="Kohler A."/>
            <person name="Kuees U."/>
            <person name="Lindquist E.A."/>
            <person name="Lucas S.M."/>
            <person name="Mago R."/>
            <person name="Mauceli E."/>
            <person name="Morin E."/>
            <person name="Murat C."/>
            <person name="Pangilinan J.L."/>
            <person name="Park R."/>
            <person name="Pearson M."/>
            <person name="Quesneville H."/>
            <person name="Rouhier N."/>
            <person name="Sakthikumar S."/>
            <person name="Salamov A.A."/>
            <person name="Schmutz J."/>
            <person name="Selles B."/>
            <person name="Shapiro H."/>
            <person name="Tanguay P."/>
            <person name="Tuskan G.A."/>
            <person name="Henrissat B."/>
            <person name="Van de Peer Y."/>
            <person name="Rouze P."/>
            <person name="Ellis J.G."/>
            <person name="Dodds P.N."/>
            <person name="Schein J.E."/>
            <person name="Zhong S."/>
            <person name="Hamelin R.C."/>
            <person name="Grigoriev I.V."/>
            <person name="Szabo L.J."/>
            <person name="Martin F."/>
        </authorList>
    </citation>
    <scope>NUCLEOTIDE SEQUENCE [LARGE SCALE GENOMIC DNA]</scope>
    <source>
        <strain evidence="2">CRL 75-36-700-3 / race SCCL</strain>
    </source>
</reference>
<dbReference type="GO" id="GO:0032991">
    <property type="term" value="C:protein-containing complex"/>
    <property type="evidence" value="ECO:0000318"/>
    <property type="project" value="GO_Central"/>
</dbReference>
<evidence type="ECO:0000313" key="2">
    <source>
        <dbReference type="Proteomes" id="UP000008783"/>
    </source>
</evidence>
<gene>
    <name evidence="1" type="ORF">PGTG_19869</name>
</gene>
<sequence length="465" mass="51457">MGYDHGHQEAANEGLGGAGAWLCSLTGRGPIKAQAIYKTIGVVIRDFVNIQLTRFEMKIPSLLTVSPDRLVRVTDPDEEVFALYTGLAGSSECATEFDAAKSEQAHRHPTQVGSLGFVDSGASRVAIRLEIRAPPPQPTDRPSGTVQNRRAARRAKACSSSQNGRDIQVELKQDIFATKYRSGDTGSIVWRASIHLAEFLWYELLFPSTPEAPLVGPSEQDGSKDERGFLDMKRLTGLGRILELGAGTGSLGILCAGMFPPESRASWTVSDQFDLLAIIARNFSHNQIGFSTSGPRASDREESGVLFSVEEIDWVEVEKQWLKTQDIHQPRVQGNEKKADSRARYDLILAVDCLYNESLILPLLRTIDHLASVESDGCCSRTGPTLVIVLSELRSSEVVESFVRHWLALGPTWSIFRLPSSLLHRPYPSLNIANPHYVLWCAWKNRPSDDPTWARTTSPFKCRDL</sequence>
<dbReference type="SUPFAM" id="SSF53335">
    <property type="entry name" value="S-adenosyl-L-methionine-dependent methyltransferases"/>
    <property type="match status" value="1"/>
</dbReference>
<dbReference type="HOGENOM" id="CLU_061628_0_0_1"/>
<dbReference type="InterPro" id="IPR029063">
    <property type="entry name" value="SAM-dependent_MTases_sf"/>
</dbReference>
<dbReference type="GO" id="GO:0008757">
    <property type="term" value="F:S-adenosylmethionine-dependent methyltransferase activity"/>
    <property type="evidence" value="ECO:0007669"/>
    <property type="project" value="UniProtKB-ARBA"/>
</dbReference>
<dbReference type="GeneID" id="10535285"/>
<dbReference type="PANTHER" id="PTHR14614:SF109">
    <property type="entry name" value="RIBOSOMAL LYSINE N-METHYLTRANSFERASE 5"/>
    <property type="match status" value="1"/>
</dbReference>
<protein>
    <submittedName>
        <fullName evidence="1">Uncharacterized protein</fullName>
    </submittedName>
</protein>
<dbReference type="eggNOG" id="KOG1018">
    <property type="taxonomic scope" value="Eukaryota"/>
</dbReference>
<proteinExistence type="predicted"/>
<dbReference type="Proteomes" id="UP000008783">
    <property type="component" value="Unassembled WGS sequence"/>
</dbReference>
<dbReference type="EMBL" id="DS178411">
    <property type="protein sequence ID" value="EFP93834.2"/>
    <property type="molecule type" value="Genomic_DNA"/>
</dbReference>
<organism evidence="1 2">
    <name type="scientific">Puccinia graminis f. sp. tritici (strain CRL 75-36-700-3 / race SCCL)</name>
    <name type="common">Black stem rust fungus</name>
    <dbReference type="NCBI Taxonomy" id="418459"/>
    <lineage>
        <taxon>Eukaryota</taxon>
        <taxon>Fungi</taxon>
        <taxon>Dikarya</taxon>
        <taxon>Basidiomycota</taxon>
        <taxon>Pucciniomycotina</taxon>
        <taxon>Pucciniomycetes</taxon>
        <taxon>Pucciniales</taxon>
        <taxon>Pucciniaceae</taxon>
        <taxon>Puccinia</taxon>
    </lineage>
</organism>
<dbReference type="PANTHER" id="PTHR14614">
    <property type="entry name" value="HEPATOCELLULAR CARCINOMA-ASSOCIATED ANTIGEN"/>
    <property type="match status" value="1"/>
</dbReference>
<dbReference type="GO" id="GO:0005829">
    <property type="term" value="C:cytosol"/>
    <property type="evidence" value="ECO:0000318"/>
    <property type="project" value="GO_Central"/>
</dbReference>
<dbReference type="RefSeq" id="XP_003338253.2">
    <property type="nucleotide sequence ID" value="XM_003338205.2"/>
</dbReference>
<name>E3LBA9_PUCGT</name>
<dbReference type="InterPro" id="IPR019410">
    <property type="entry name" value="Methyltransf_16"/>
</dbReference>
<dbReference type="OrthoDB" id="2529286at2759"/>
<dbReference type="InParanoid" id="E3LBA9"/>
<dbReference type="KEGG" id="pgr:PGTG_19869"/>
<reference key="1">
    <citation type="submission" date="2007-01" db="EMBL/GenBank/DDBJ databases">
        <title>The Genome Sequence of Puccinia graminis f. sp. tritici Strain CRL 75-36-700-3.</title>
        <authorList>
            <consortium name="The Broad Institute Genome Sequencing Platform"/>
            <person name="Birren B."/>
            <person name="Lander E."/>
            <person name="Galagan J."/>
            <person name="Nusbaum C."/>
            <person name="Devon K."/>
            <person name="Cuomo C."/>
            <person name="Jaffe D."/>
            <person name="Butler J."/>
            <person name="Alvarez P."/>
            <person name="Gnerre S."/>
            <person name="Grabherr M."/>
            <person name="Mauceli E."/>
            <person name="Brockman W."/>
            <person name="Young S."/>
            <person name="LaButti K."/>
            <person name="Sykes S."/>
            <person name="DeCaprio D."/>
            <person name="Crawford M."/>
            <person name="Koehrsen M."/>
            <person name="Engels R."/>
            <person name="Montgomery P."/>
            <person name="Pearson M."/>
            <person name="Howarth C."/>
            <person name="Larson L."/>
            <person name="White J."/>
            <person name="Zeng Q."/>
            <person name="Kodira C."/>
            <person name="Yandava C."/>
            <person name="Alvarado L."/>
            <person name="O'Leary S."/>
            <person name="Szabo L."/>
            <person name="Dean R."/>
            <person name="Schein J."/>
        </authorList>
    </citation>
    <scope>NUCLEOTIDE SEQUENCE</scope>
    <source>
        <strain>CRL 75-36-700-3</strain>
    </source>
</reference>
<dbReference type="GO" id="GO:0008276">
    <property type="term" value="F:protein methyltransferase activity"/>
    <property type="evidence" value="ECO:0000318"/>
    <property type="project" value="GO_Central"/>
</dbReference>
<keyword evidence="2" id="KW-1185">Reference proteome</keyword>
<accession>E3LBA9</accession>
<dbReference type="STRING" id="418459.E3LBA9"/>
<evidence type="ECO:0000313" key="1">
    <source>
        <dbReference type="EMBL" id="EFP93834.2"/>
    </source>
</evidence>
<dbReference type="VEuPathDB" id="FungiDB:PGTG_19869"/>